<keyword evidence="2 3" id="KW-0802">TPR repeat</keyword>
<dbReference type="InterPro" id="IPR011990">
    <property type="entry name" value="TPR-like_helical_dom_sf"/>
</dbReference>
<dbReference type="InterPro" id="IPR019734">
    <property type="entry name" value="TPR_rpt"/>
</dbReference>
<dbReference type="EMBL" id="BFAD01000018">
    <property type="protein sequence ID" value="GBE90090.1"/>
    <property type="molecule type" value="Genomic_DNA"/>
</dbReference>
<feature type="repeat" description="TPR" evidence="3">
    <location>
        <begin position="6"/>
        <end position="39"/>
    </location>
</feature>
<proteinExistence type="predicted"/>
<dbReference type="GO" id="GO:0051879">
    <property type="term" value="F:Hsp90 protein binding"/>
    <property type="evidence" value="ECO:0007669"/>
    <property type="project" value="TreeGrafter"/>
</dbReference>
<dbReference type="InParanoid" id="A0A401H6V3"/>
<name>A0A401H6V3_9APHY</name>
<evidence type="ECO:0000256" key="3">
    <source>
        <dbReference type="PROSITE-ProRule" id="PRU00339"/>
    </source>
</evidence>
<comment type="caution">
    <text evidence="4">The sequence shown here is derived from an EMBL/GenBank/DDBJ whole genome shotgun (WGS) entry which is preliminary data.</text>
</comment>
<dbReference type="InterPro" id="IPR013105">
    <property type="entry name" value="TPR_2"/>
</dbReference>
<dbReference type="Gene3D" id="1.25.40.10">
    <property type="entry name" value="Tetratricopeptide repeat domain"/>
    <property type="match status" value="1"/>
</dbReference>
<dbReference type="PANTHER" id="PTHR22904:SF523">
    <property type="entry name" value="STRESS-INDUCED-PHOSPHOPROTEIN 1"/>
    <property type="match status" value="1"/>
</dbReference>
<gene>
    <name evidence="4" type="ORF">SCP_1801140</name>
</gene>
<dbReference type="SMART" id="SM00028">
    <property type="entry name" value="TPR"/>
    <property type="match status" value="1"/>
</dbReference>
<dbReference type="PANTHER" id="PTHR22904">
    <property type="entry name" value="TPR REPEAT CONTAINING PROTEIN"/>
    <property type="match status" value="1"/>
</dbReference>
<evidence type="ECO:0000313" key="4">
    <source>
        <dbReference type="EMBL" id="GBE90090.1"/>
    </source>
</evidence>
<dbReference type="GeneID" id="38787007"/>
<evidence type="ECO:0000256" key="1">
    <source>
        <dbReference type="ARBA" id="ARBA00022737"/>
    </source>
</evidence>
<dbReference type="Proteomes" id="UP000287166">
    <property type="component" value="Unassembled WGS sequence"/>
</dbReference>
<sequence length="115" mass="12413">MASASAEDYKNKGNESFKSGQFTQAAELYTKAEKLSPDDPVYPSNLSAACYEAGDYTACVGAIVRSWKLLSVGSSPSLALRLSARMCKALIQGIRCGSVCNEYFRENAQILAPME</sequence>
<reference evidence="4 5" key="1">
    <citation type="journal article" date="2018" name="Sci. Rep.">
        <title>Genome sequence of the cauliflower mushroom Sparassis crispa (Hanabiratake) and its association with beneficial usage.</title>
        <authorList>
            <person name="Kiyama R."/>
            <person name="Furutani Y."/>
            <person name="Kawaguchi K."/>
            <person name="Nakanishi T."/>
        </authorList>
    </citation>
    <scope>NUCLEOTIDE SEQUENCE [LARGE SCALE GENOMIC DNA]</scope>
</reference>
<dbReference type="AlphaFoldDB" id="A0A401H6V3"/>
<dbReference type="PROSITE" id="PS50005">
    <property type="entry name" value="TPR"/>
    <property type="match status" value="1"/>
</dbReference>
<evidence type="ECO:0000313" key="5">
    <source>
        <dbReference type="Proteomes" id="UP000287166"/>
    </source>
</evidence>
<dbReference type="SUPFAM" id="SSF48452">
    <property type="entry name" value="TPR-like"/>
    <property type="match status" value="1"/>
</dbReference>
<dbReference type="STRING" id="139825.A0A401H6V3"/>
<organism evidence="4 5">
    <name type="scientific">Sparassis crispa</name>
    <dbReference type="NCBI Taxonomy" id="139825"/>
    <lineage>
        <taxon>Eukaryota</taxon>
        <taxon>Fungi</taxon>
        <taxon>Dikarya</taxon>
        <taxon>Basidiomycota</taxon>
        <taxon>Agaricomycotina</taxon>
        <taxon>Agaricomycetes</taxon>
        <taxon>Polyporales</taxon>
        <taxon>Sparassidaceae</taxon>
        <taxon>Sparassis</taxon>
    </lineage>
</organism>
<keyword evidence="5" id="KW-1185">Reference proteome</keyword>
<evidence type="ECO:0000256" key="2">
    <source>
        <dbReference type="ARBA" id="ARBA00022803"/>
    </source>
</evidence>
<accession>A0A401H6V3</accession>
<dbReference type="Pfam" id="PF07719">
    <property type="entry name" value="TPR_2"/>
    <property type="match status" value="1"/>
</dbReference>
<protein>
    <submittedName>
        <fullName evidence="4">Uncharacterized protein</fullName>
    </submittedName>
</protein>
<keyword evidence="1" id="KW-0677">Repeat</keyword>
<dbReference type="RefSeq" id="XP_027621003.1">
    <property type="nucleotide sequence ID" value="XM_027765202.1"/>
</dbReference>
<dbReference type="OrthoDB" id="3267700at2759"/>